<proteinExistence type="inferred from homology"/>
<accession>D1CFF3</accession>
<evidence type="ECO:0000256" key="5">
    <source>
        <dbReference type="ARBA" id="ARBA00022679"/>
    </source>
</evidence>
<dbReference type="SUPFAM" id="SSF55257">
    <property type="entry name" value="RBP11-like subunits of RNA polymerase"/>
    <property type="match status" value="1"/>
</dbReference>
<dbReference type="SUPFAM" id="SSF56553">
    <property type="entry name" value="Insert subdomain of RNA polymerase alpha subunit"/>
    <property type="match status" value="1"/>
</dbReference>
<dbReference type="SMART" id="SM00662">
    <property type="entry name" value="RPOLD"/>
    <property type="match status" value="1"/>
</dbReference>
<dbReference type="Pfam" id="PF03118">
    <property type="entry name" value="RNA_pol_A_CTD"/>
    <property type="match status" value="1"/>
</dbReference>
<evidence type="ECO:0000256" key="7">
    <source>
        <dbReference type="ARBA" id="ARBA00023163"/>
    </source>
</evidence>
<dbReference type="eggNOG" id="COG0202">
    <property type="taxonomic scope" value="Bacteria"/>
</dbReference>
<organism evidence="14 15">
    <name type="scientific">Thermobaculum terrenum (strain ATCC BAA-798 / CCMEE 7001 / YNP1)</name>
    <dbReference type="NCBI Taxonomy" id="525904"/>
    <lineage>
        <taxon>Bacteria</taxon>
        <taxon>Bacillati</taxon>
        <taxon>Chloroflexota</taxon>
        <taxon>Chloroflexia</taxon>
        <taxon>Candidatus Thermobaculales</taxon>
        <taxon>Candidatus Thermobaculaceae</taxon>
        <taxon>Thermobaculum</taxon>
    </lineage>
</organism>
<reference evidence="15" key="1">
    <citation type="journal article" date="2010" name="Stand. Genomic Sci.">
        <title>Complete genome sequence of 'Thermobaculum terrenum' type strain (YNP1).</title>
        <authorList>
            <person name="Kiss H."/>
            <person name="Cleland D."/>
            <person name="Lapidus A."/>
            <person name="Lucas S."/>
            <person name="Glavina Del Rio T."/>
            <person name="Nolan M."/>
            <person name="Tice H."/>
            <person name="Han C."/>
            <person name="Goodwin L."/>
            <person name="Pitluck S."/>
            <person name="Liolios K."/>
            <person name="Ivanova N."/>
            <person name="Mavromatis K."/>
            <person name="Ovchinnikova G."/>
            <person name="Pati A."/>
            <person name="Chen A."/>
            <person name="Palaniappan K."/>
            <person name="Land M."/>
            <person name="Hauser L."/>
            <person name="Chang Y."/>
            <person name="Jeffries C."/>
            <person name="Lu M."/>
            <person name="Brettin T."/>
            <person name="Detter J."/>
            <person name="Goker M."/>
            <person name="Tindall B."/>
            <person name="Beck B."/>
            <person name="McDermott T."/>
            <person name="Woyke T."/>
            <person name="Bristow J."/>
            <person name="Eisen J."/>
            <person name="Markowitz V."/>
            <person name="Hugenholtz P."/>
            <person name="Kyrpides N."/>
            <person name="Klenk H."/>
            <person name="Cheng J."/>
        </authorList>
    </citation>
    <scope>NUCLEOTIDE SEQUENCE [LARGE SCALE GENOMIC DNA]</scope>
    <source>
        <strain evidence="15">ATCC BAA-798 / YNP1</strain>
    </source>
</reference>
<dbReference type="Gene3D" id="3.30.1360.10">
    <property type="entry name" value="RNA polymerase, RBP11-like subunit"/>
    <property type="match status" value="1"/>
</dbReference>
<dbReference type="EMBL" id="CP001825">
    <property type="protein sequence ID" value="ACZ41659.1"/>
    <property type="molecule type" value="Genomic_DNA"/>
</dbReference>
<feature type="domain" description="DNA-directed RNA polymerase RpoA/D/Rpb3-type" evidence="13">
    <location>
        <begin position="39"/>
        <end position="245"/>
    </location>
</feature>
<evidence type="ECO:0000256" key="12">
    <source>
        <dbReference type="SAM" id="MobiDB-lite"/>
    </source>
</evidence>
<dbReference type="Pfam" id="PF01193">
    <property type="entry name" value="RNA_pol_L"/>
    <property type="match status" value="1"/>
</dbReference>
<dbReference type="InterPro" id="IPR011263">
    <property type="entry name" value="DNA-dir_RNA_pol_RpoA/D/Rpb3"/>
</dbReference>
<dbReference type="InterPro" id="IPR011262">
    <property type="entry name" value="DNA-dir_RNA_pol_insert"/>
</dbReference>
<dbReference type="NCBIfam" id="TIGR02027">
    <property type="entry name" value="rpoA"/>
    <property type="match status" value="1"/>
</dbReference>
<dbReference type="AlphaFoldDB" id="D1CFF3"/>
<evidence type="ECO:0000313" key="14">
    <source>
        <dbReference type="EMBL" id="ACZ41659.1"/>
    </source>
</evidence>
<comment type="catalytic activity">
    <reaction evidence="10 11">
        <text>RNA(n) + a ribonucleoside 5'-triphosphate = RNA(n+1) + diphosphate</text>
        <dbReference type="Rhea" id="RHEA:21248"/>
        <dbReference type="Rhea" id="RHEA-COMP:14527"/>
        <dbReference type="Rhea" id="RHEA-COMP:17342"/>
        <dbReference type="ChEBI" id="CHEBI:33019"/>
        <dbReference type="ChEBI" id="CHEBI:61557"/>
        <dbReference type="ChEBI" id="CHEBI:140395"/>
        <dbReference type="EC" id="2.7.7.6"/>
    </reaction>
</comment>
<dbReference type="InterPro" id="IPR011260">
    <property type="entry name" value="RNAP_asu_C"/>
</dbReference>
<sequence length="367" mass="40014">MPQFLNYLIFLRVQAQRRLDSVIELTTPKVECIGIADNYGRFSISPLAPGYGLTIGNALRRVLLSSLEGAAITSVQIEGARHEFMALPGVKEDVTDIILNIKRIRVRSYSDRPVTLRLEATGPKVVTAADIRPHADVDIVSLDQPIATLDSEDATLSMQLTVQKGRGYVPAESQDFFEIGRIPVDAIYSPVTKVNYVVERTRVGQRTDYDNLIIEIWTDGTIAPGEALSQAASILVGQFQIIAAYANAETSFGIELPTETMSVPEVDNRSIDELGLSARTLNSLKRAHITTVGQVLSKTKDDLLSIRNFGDKSLHELEAKLKEFGYLPSDLPEGAIENAPDDQPIGVLARSSSDAVSVSTSNMEGES</sequence>
<dbReference type="Gene3D" id="2.170.120.12">
    <property type="entry name" value="DNA-directed RNA polymerase, insert domain"/>
    <property type="match status" value="1"/>
</dbReference>
<comment type="function">
    <text evidence="11">DNA-dependent RNA polymerase catalyzes the transcription of DNA into RNA using the four ribonucleoside triphosphates as substrates.</text>
</comment>
<dbReference type="InterPro" id="IPR036643">
    <property type="entry name" value="RNApol_insert_sf"/>
</dbReference>
<dbReference type="Pfam" id="PF01000">
    <property type="entry name" value="RNA_pol_A_bac"/>
    <property type="match status" value="1"/>
</dbReference>
<keyword evidence="5 11" id="KW-0808">Transferase</keyword>
<dbReference type="KEGG" id="ttr:Tter_0742"/>
<dbReference type="GO" id="GO:0006351">
    <property type="term" value="P:DNA-templated transcription"/>
    <property type="evidence" value="ECO:0007669"/>
    <property type="project" value="UniProtKB-UniRule"/>
</dbReference>
<feature type="region of interest" description="Disordered" evidence="12">
    <location>
        <begin position="333"/>
        <end position="367"/>
    </location>
</feature>
<dbReference type="GO" id="GO:0046983">
    <property type="term" value="F:protein dimerization activity"/>
    <property type="evidence" value="ECO:0007669"/>
    <property type="project" value="InterPro"/>
</dbReference>
<dbReference type="NCBIfam" id="NF003513">
    <property type="entry name" value="PRK05182.1-2"/>
    <property type="match status" value="1"/>
</dbReference>
<evidence type="ECO:0000256" key="11">
    <source>
        <dbReference type="HAMAP-Rule" id="MF_00059"/>
    </source>
</evidence>
<evidence type="ECO:0000256" key="10">
    <source>
        <dbReference type="ARBA" id="ARBA00048552"/>
    </source>
</evidence>
<comment type="domain">
    <text evidence="11">The N-terminal domain is essential for RNAP assembly and basal transcription, whereas the C-terminal domain is involved in interaction with transcriptional regulators and with upstream promoter elements.</text>
</comment>
<evidence type="ECO:0000259" key="13">
    <source>
        <dbReference type="SMART" id="SM00662"/>
    </source>
</evidence>
<protein>
    <recommendedName>
        <fullName evidence="3 11">DNA-directed RNA polymerase subunit alpha</fullName>
        <shortName evidence="11">RNAP subunit alpha</shortName>
        <ecNumber evidence="2 11">2.7.7.6</ecNumber>
    </recommendedName>
    <alternativeName>
        <fullName evidence="9 11">RNA polymerase subunit alpha</fullName>
    </alternativeName>
    <alternativeName>
        <fullName evidence="8 11">Transcriptase subunit alpha</fullName>
    </alternativeName>
</protein>
<dbReference type="InterPro" id="IPR036603">
    <property type="entry name" value="RBP11-like"/>
</dbReference>
<evidence type="ECO:0000256" key="4">
    <source>
        <dbReference type="ARBA" id="ARBA00022478"/>
    </source>
</evidence>
<dbReference type="EC" id="2.7.7.6" evidence="2 11"/>
<evidence type="ECO:0000313" key="15">
    <source>
        <dbReference type="Proteomes" id="UP000000323"/>
    </source>
</evidence>
<evidence type="ECO:0000256" key="8">
    <source>
        <dbReference type="ARBA" id="ARBA00032524"/>
    </source>
</evidence>
<keyword evidence="6 11" id="KW-0548">Nucleotidyltransferase</keyword>
<comment type="similarity">
    <text evidence="1 11">Belongs to the RNA polymerase alpha chain family.</text>
</comment>
<dbReference type="HAMAP" id="MF_00059">
    <property type="entry name" value="RNApol_bact_RpoA"/>
    <property type="match status" value="1"/>
</dbReference>
<dbReference type="SUPFAM" id="SSF47789">
    <property type="entry name" value="C-terminal domain of RNA polymerase alpha subunit"/>
    <property type="match status" value="1"/>
</dbReference>
<keyword evidence="15" id="KW-1185">Reference proteome</keyword>
<dbReference type="STRING" id="525904.Tter_0742"/>
<feature type="compositionally biased region" description="Low complexity" evidence="12">
    <location>
        <begin position="351"/>
        <end position="361"/>
    </location>
</feature>
<keyword evidence="4 11" id="KW-0240">DNA-directed RNA polymerase</keyword>
<dbReference type="NCBIfam" id="NF003519">
    <property type="entry name" value="PRK05182.2-5"/>
    <property type="match status" value="1"/>
</dbReference>
<dbReference type="InterPro" id="IPR011773">
    <property type="entry name" value="DNA-dir_RpoA"/>
</dbReference>
<name>D1CFF3_THET1</name>
<evidence type="ECO:0000256" key="9">
    <source>
        <dbReference type="ARBA" id="ARBA00033070"/>
    </source>
</evidence>
<comment type="subunit">
    <text evidence="11">Homodimer. The RNAP catalytic core consists of 2 alpha, 1 beta, 1 beta' and 1 omega subunit. When a sigma factor is associated with the core the holoenzyme is formed, which can initiate transcription.</text>
</comment>
<feature type="region of interest" description="Alpha C-terminal domain (alpha-CTD)" evidence="11">
    <location>
        <begin position="261"/>
        <end position="367"/>
    </location>
</feature>
<dbReference type="GO" id="GO:0000428">
    <property type="term" value="C:DNA-directed RNA polymerase complex"/>
    <property type="evidence" value="ECO:0007669"/>
    <property type="project" value="UniProtKB-KW"/>
</dbReference>
<evidence type="ECO:0000256" key="6">
    <source>
        <dbReference type="ARBA" id="ARBA00022695"/>
    </source>
</evidence>
<dbReference type="HOGENOM" id="CLU_053084_0_1_0"/>
<feature type="region of interest" description="Alpha N-terminal domain (alpha-NTD)" evidence="11">
    <location>
        <begin position="1"/>
        <end position="257"/>
    </location>
</feature>
<dbReference type="Gene3D" id="1.10.150.20">
    <property type="entry name" value="5' to 3' exonuclease, C-terminal subdomain"/>
    <property type="match status" value="1"/>
</dbReference>
<dbReference type="GO" id="GO:0003899">
    <property type="term" value="F:DNA-directed RNA polymerase activity"/>
    <property type="evidence" value="ECO:0007669"/>
    <property type="project" value="UniProtKB-UniRule"/>
</dbReference>
<dbReference type="GO" id="GO:0003677">
    <property type="term" value="F:DNA binding"/>
    <property type="evidence" value="ECO:0007669"/>
    <property type="project" value="UniProtKB-UniRule"/>
</dbReference>
<keyword evidence="7 11" id="KW-0804">Transcription</keyword>
<evidence type="ECO:0000256" key="3">
    <source>
        <dbReference type="ARBA" id="ARBA00015972"/>
    </source>
</evidence>
<evidence type="ECO:0000256" key="2">
    <source>
        <dbReference type="ARBA" id="ARBA00012418"/>
    </source>
</evidence>
<gene>
    <name evidence="11" type="primary">rpoA</name>
    <name evidence="14" type="ordered locus">Tter_0742</name>
</gene>
<dbReference type="FunFam" id="2.170.120.12:FF:000001">
    <property type="entry name" value="DNA-directed RNA polymerase subunit alpha"/>
    <property type="match status" value="1"/>
</dbReference>
<evidence type="ECO:0000256" key="1">
    <source>
        <dbReference type="ARBA" id="ARBA00007123"/>
    </source>
</evidence>
<dbReference type="GO" id="GO:0005737">
    <property type="term" value="C:cytoplasm"/>
    <property type="evidence" value="ECO:0007669"/>
    <property type="project" value="UniProtKB-ARBA"/>
</dbReference>
<dbReference type="Proteomes" id="UP000000323">
    <property type="component" value="Chromosome 1"/>
</dbReference>
<dbReference type="CDD" id="cd06928">
    <property type="entry name" value="RNAP_alpha_NTD"/>
    <property type="match status" value="1"/>
</dbReference>